<dbReference type="PANTHER" id="PTHR39190">
    <property type="entry name" value="FLAGELLAR ASSEMBLY FACTOR FLIW"/>
    <property type="match status" value="1"/>
</dbReference>
<keyword evidence="1 4" id="KW-0963">Cytoplasm</keyword>
<dbReference type="EMBL" id="SOPW01000002">
    <property type="protein sequence ID" value="TFB24377.1"/>
    <property type="molecule type" value="Genomic_DNA"/>
</dbReference>
<dbReference type="AlphaFoldDB" id="A0A4Y8IRM9"/>
<dbReference type="GO" id="GO:0044780">
    <property type="term" value="P:bacterial-type flagellum assembly"/>
    <property type="evidence" value="ECO:0007669"/>
    <property type="project" value="UniProtKB-UniRule"/>
</dbReference>
<keyword evidence="5" id="KW-0966">Cell projection</keyword>
<sequence>MNIQTLYFGEVQIDEYQVIKFQSGIPGFNEFKQFVLLDIEDNPIYKVLQSLDEEGLAFIVTNPFLIYKGYEFDLDDAVAEQLEIKTKEDVSIFSIVTVEEPFDQSTINLKAPIILNLNKGLGKQVVLNLENYHTKHSIKGGELSHARTD</sequence>
<comment type="caution">
    <text evidence="5">The sequence shown here is derived from an EMBL/GenBank/DDBJ whole genome shotgun (WGS) entry which is preliminary data.</text>
</comment>
<dbReference type="HAMAP" id="MF_01185">
    <property type="entry name" value="FliW"/>
    <property type="match status" value="1"/>
</dbReference>
<dbReference type="OrthoDB" id="9801235at2"/>
<keyword evidence="3 4" id="KW-0810">Translation regulation</keyword>
<keyword evidence="2 4" id="KW-1005">Bacterial flagellum biogenesis</keyword>
<organism evidence="5 6">
    <name type="scientific">Filobacillus milosensis</name>
    <dbReference type="NCBI Taxonomy" id="94137"/>
    <lineage>
        <taxon>Bacteria</taxon>
        <taxon>Bacillati</taxon>
        <taxon>Bacillota</taxon>
        <taxon>Bacilli</taxon>
        <taxon>Bacillales</taxon>
        <taxon>Bacillaceae</taxon>
        <taxon>Filobacillus</taxon>
    </lineage>
</organism>
<keyword evidence="6" id="KW-1185">Reference proteome</keyword>
<dbReference type="InterPro" id="IPR024046">
    <property type="entry name" value="Flagellar_assmbl_FliW_dom_sf"/>
</dbReference>
<keyword evidence="5" id="KW-0282">Flagellum</keyword>
<dbReference type="SUPFAM" id="SSF141457">
    <property type="entry name" value="BH3618-like"/>
    <property type="match status" value="1"/>
</dbReference>
<dbReference type="GO" id="GO:0006417">
    <property type="term" value="P:regulation of translation"/>
    <property type="evidence" value="ECO:0007669"/>
    <property type="project" value="UniProtKB-KW"/>
</dbReference>
<evidence type="ECO:0000256" key="2">
    <source>
        <dbReference type="ARBA" id="ARBA00022795"/>
    </source>
</evidence>
<name>A0A4Y8IRM9_9BACI</name>
<dbReference type="InterPro" id="IPR003775">
    <property type="entry name" value="Flagellar_assembly_factor_FliW"/>
</dbReference>
<dbReference type="Pfam" id="PF02623">
    <property type="entry name" value="FliW"/>
    <property type="match status" value="1"/>
</dbReference>
<evidence type="ECO:0000256" key="3">
    <source>
        <dbReference type="ARBA" id="ARBA00022845"/>
    </source>
</evidence>
<comment type="subcellular location">
    <subcellularLocation>
        <location evidence="4">Cytoplasm</location>
    </subcellularLocation>
</comment>
<proteinExistence type="inferred from homology"/>
<dbReference type="PANTHER" id="PTHR39190:SF1">
    <property type="entry name" value="FLAGELLAR ASSEMBLY FACTOR FLIW"/>
    <property type="match status" value="1"/>
</dbReference>
<dbReference type="RefSeq" id="WP_134338735.1">
    <property type="nucleotide sequence ID" value="NZ_SOPW01000002.1"/>
</dbReference>
<evidence type="ECO:0000256" key="1">
    <source>
        <dbReference type="ARBA" id="ARBA00022490"/>
    </source>
</evidence>
<evidence type="ECO:0000256" key="4">
    <source>
        <dbReference type="HAMAP-Rule" id="MF_01185"/>
    </source>
</evidence>
<dbReference type="Gene3D" id="2.30.290.10">
    <property type="entry name" value="BH3618-like"/>
    <property type="match status" value="1"/>
</dbReference>
<evidence type="ECO:0000313" key="6">
    <source>
        <dbReference type="Proteomes" id="UP000297975"/>
    </source>
</evidence>
<comment type="function">
    <text evidence="4">Acts as an anti-CsrA protein, binds CsrA and prevents it from repressing translation of its target genes, one of which is flagellin. Binds to flagellin and participates in the assembly of the flagellum.</text>
</comment>
<gene>
    <name evidence="4" type="primary">fliW</name>
    <name evidence="5" type="ORF">E3U55_02430</name>
</gene>
<accession>A0A4Y8IRM9</accession>
<reference evidence="5 6" key="1">
    <citation type="submission" date="2019-03" db="EMBL/GenBank/DDBJ databases">
        <authorList>
            <person name="He R.-H."/>
        </authorList>
    </citation>
    <scope>NUCLEOTIDE SEQUENCE [LARGE SCALE GENOMIC DNA]</scope>
    <source>
        <strain evidence="6">SH 714</strain>
    </source>
</reference>
<evidence type="ECO:0000313" key="5">
    <source>
        <dbReference type="EMBL" id="TFB24377.1"/>
    </source>
</evidence>
<protein>
    <recommendedName>
        <fullName evidence="4">Flagellar assembly factor FliW</fullName>
    </recommendedName>
</protein>
<dbReference type="GO" id="GO:0005737">
    <property type="term" value="C:cytoplasm"/>
    <property type="evidence" value="ECO:0007669"/>
    <property type="project" value="UniProtKB-SubCell"/>
</dbReference>
<keyword evidence="4" id="KW-0143">Chaperone</keyword>
<dbReference type="Proteomes" id="UP000297975">
    <property type="component" value="Unassembled WGS sequence"/>
</dbReference>
<comment type="subunit">
    <text evidence="4">Interacts with translational regulator CsrA and flagellin(s).</text>
</comment>
<keyword evidence="5" id="KW-0969">Cilium</keyword>
<dbReference type="NCBIfam" id="NF009793">
    <property type="entry name" value="PRK13285.1-1"/>
    <property type="match status" value="1"/>
</dbReference>
<comment type="similarity">
    <text evidence="4">Belongs to the FliW family.</text>
</comment>